<organism evidence="3 4">
    <name type="scientific">Chlorella sorokiniana</name>
    <name type="common">Freshwater green alga</name>
    <dbReference type="NCBI Taxonomy" id="3076"/>
    <lineage>
        <taxon>Eukaryota</taxon>
        <taxon>Viridiplantae</taxon>
        <taxon>Chlorophyta</taxon>
        <taxon>core chlorophytes</taxon>
        <taxon>Trebouxiophyceae</taxon>
        <taxon>Chlorellales</taxon>
        <taxon>Chlorellaceae</taxon>
        <taxon>Chlorella clade</taxon>
        <taxon>Chlorella</taxon>
    </lineage>
</organism>
<evidence type="ECO:0000313" key="4">
    <source>
        <dbReference type="Proteomes" id="UP000239899"/>
    </source>
</evidence>
<accession>A0A2P6TLI7</accession>
<feature type="coiled-coil region" evidence="1">
    <location>
        <begin position="171"/>
        <end position="198"/>
    </location>
</feature>
<dbReference type="Proteomes" id="UP000239899">
    <property type="component" value="Unassembled WGS sequence"/>
</dbReference>
<evidence type="ECO:0000313" key="3">
    <source>
        <dbReference type="EMBL" id="PRW45153.1"/>
    </source>
</evidence>
<keyword evidence="1" id="KW-0175">Coiled coil</keyword>
<feature type="compositionally biased region" description="Low complexity" evidence="2">
    <location>
        <begin position="305"/>
        <end position="318"/>
    </location>
</feature>
<keyword evidence="4" id="KW-1185">Reference proteome</keyword>
<dbReference type="AlphaFoldDB" id="A0A2P6TLI7"/>
<sequence length="828" mass="86299">MRQQLRGRGSLSATDALPARLAAQQLASLAGMSRKVQEALLHSQAVFQRQASVVEQAVLARAFWAWRHLHASQQQRCAAALAARRRIETGQLRRCLHAWRSQCGRHDSRAAVLQHAAARLRRGLLHRCWQEWRRLVGLRAWKLQVEARDQQILLLGQQLRHLESRPVRYMARRLAETMQRLGAENEQLKRENERLARVIDSGDWSRQRVQELLEAGRVLQVERDALQKLVGAAAASGGGASIGCWGGCSGAGTGGAGVPPLGDATNSPGAVPDVACSPSLAGSGEYEGGLLQRYRASAAGTQPAAAPAAHGGTAIPAAWGGGAGGSRQAGRSSRPTSPAARNKLLVKSGSSFNAMVRALKQDLVTSGALARGTGPAALYEVDKLSLNRLTVAGDGAVQVEAVSSPDRRGVAFGMELRQLFVGSSNMATSPAGANCTGGSSGGGIVPTPAVSPILPSISPTVPPISPTPTTPGGGGGLAPANPSNTILSSVRMNVKAVSCPMWNGTAFGTDTKYWAASAKPAAIDWDKAMELVNKLCASPALAGPTLLAAFEKPGTAEANTSVAASIQSCPGSGDTTWLGWLYIKTANPQDDHSDGSQAVSYAQKWVAAADAAGYALCVAVGQFDPSWALVGALHLVHNPTPWSGSNKPGFSGVFNAWVLPHPDVPGQPAACKAWNGTNPASVDQTQFKAYVSAICGNEATAGATLAAAIKAGSPTAQMAAYTMLYKCTDNSTIGLSQAAWDAASPFTSMDTQGAVSFAKAWRDALDAIDYPLCVTVTFWENGAMLNQTQVHPFGEKAVGHGSGDGGISPPVITSPVIIPPAITFNRSA</sequence>
<proteinExistence type="predicted"/>
<dbReference type="STRING" id="3076.A0A2P6TLI7"/>
<protein>
    <submittedName>
        <fullName evidence="3">Centriole proteome</fullName>
    </submittedName>
</protein>
<evidence type="ECO:0000256" key="2">
    <source>
        <dbReference type="SAM" id="MobiDB-lite"/>
    </source>
</evidence>
<gene>
    <name evidence="3" type="ORF">C2E21_6305</name>
</gene>
<feature type="region of interest" description="Disordered" evidence="2">
    <location>
        <begin position="305"/>
        <end position="339"/>
    </location>
</feature>
<feature type="compositionally biased region" description="Pro residues" evidence="2">
    <location>
        <begin position="460"/>
        <end position="469"/>
    </location>
</feature>
<comment type="caution">
    <text evidence="3">The sequence shown here is derived from an EMBL/GenBank/DDBJ whole genome shotgun (WGS) entry which is preliminary data.</text>
</comment>
<feature type="region of interest" description="Disordered" evidence="2">
    <location>
        <begin position="455"/>
        <end position="482"/>
    </location>
</feature>
<dbReference type="OrthoDB" id="515614at2759"/>
<dbReference type="EMBL" id="LHPG02000012">
    <property type="protein sequence ID" value="PRW45153.1"/>
    <property type="molecule type" value="Genomic_DNA"/>
</dbReference>
<reference evidence="3 4" key="1">
    <citation type="journal article" date="2018" name="Plant J.">
        <title>Genome sequences of Chlorella sorokiniana UTEX 1602 and Micractinium conductrix SAG 241.80: implications to maltose excretion by a green alga.</title>
        <authorList>
            <person name="Arriola M.B."/>
            <person name="Velmurugan N."/>
            <person name="Zhang Y."/>
            <person name="Plunkett M.H."/>
            <person name="Hondzo H."/>
            <person name="Barney B.M."/>
        </authorList>
    </citation>
    <scope>NUCLEOTIDE SEQUENCE [LARGE SCALE GENOMIC DNA]</scope>
    <source>
        <strain evidence="4">UTEX 1602</strain>
    </source>
</reference>
<name>A0A2P6TLI7_CHLSO</name>
<evidence type="ECO:0000256" key="1">
    <source>
        <dbReference type="SAM" id="Coils"/>
    </source>
</evidence>